<evidence type="ECO:0000313" key="12">
    <source>
        <dbReference type="EMBL" id="KAF5708053.1"/>
    </source>
</evidence>
<dbReference type="Gene3D" id="3.40.50.1000">
    <property type="entry name" value="HAD superfamily/HAD-like"/>
    <property type="match status" value="1"/>
</dbReference>
<feature type="transmembrane region" description="Helical" evidence="10">
    <location>
        <begin position="412"/>
        <end position="440"/>
    </location>
</feature>
<dbReference type="SUPFAM" id="SSF81665">
    <property type="entry name" value="Calcium ATPase, transmembrane domain M"/>
    <property type="match status" value="1"/>
</dbReference>
<dbReference type="GO" id="GO:0005524">
    <property type="term" value="F:ATP binding"/>
    <property type="evidence" value="ECO:0007669"/>
    <property type="project" value="UniProtKB-UniRule"/>
</dbReference>
<keyword evidence="6 10" id="KW-0067">ATP-binding</keyword>
<evidence type="ECO:0000313" key="13">
    <source>
        <dbReference type="Proteomes" id="UP000544331"/>
    </source>
</evidence>
<dbReference type="Gene3D" id="3.40.1110.10">
    <property type="entry name" value="Calcium-transporting ATPase, cytoplasmic domain N"/>
    <property type="match status" value="1"/>
</dbReference>
<keyword evidence="8 10" id="KW-1133">Transmembrane helix</keyword>
<evidence type="ECO:0000259" key="11">
    <source>
        <dbReference type="PROSITE" id="PS50846"/>
    </source>
</evidence>
<dbReference type="SUPFAM" id="SSF55008">
    <property type="entry name" value="HMA, heavy metal-associated domain"/>
    <property type="match status" value="1"/>
</dbReference>
<dbReference type="GO" id="GO:0043682">
    <property type="term" value="F:P-type divalent copper transporter activity"/>
    <property type="evidence" value="ECO:0007669"/>
    <property type="project" value="TreeGrafter"/>
</dbReference>
<evidence type="ECO:0000256" key="7">
    <source>
        <dbReference type="ARBA" id="ARBA00022967"/>
    </source>
</evidence>
<dbReference type="GO" id="GO:0016020">
    <property type="term" value="C:membrane"/>
    <property type="evidence" value="ECO:0007669"/>
    <property type="project" value="UniProtKB-SubCell"/>
</dbReference>
<evidence type="ECO:0000256" key="10">
    <source>
        <dbReference type="RuleBase" id="RU362081"/>
    </source>
</evidence>
<evidence type="ECO:0000256" key="3">
    <source>
        <dbReference type="ARBA" id="ARBA00022692"/>
    </source>
</evidence>
<comment type="subcellular location">
    <subcellularLocation>
        <location evidence="1">Endomembrane system</location>
        <topology evidence="1">Multi-pass membrane protein</topology>
    </subcellularLocation>
    <subcellularLocation>
        <location evidence="10">Membrane</location>
    </subcellularLocation>
</comment>
<keyword evidence="13" id="KW-1185">Reference proteome</keyword>
<keyword evidence="7" id="KW-1278">Translocase</keyword>
<comment type="caution">
    <text evidence="12">The sequence shown here is derived from an EMBL/GenBank/DDBJ whole genome shotgun (WGS) entry which is preliminary data.</text>
</comment>
<feature type="transmembrane region" description="Helical" evidence="10">
    <location>
        <begin position="374"/>
        <end position="392"/>
    </location>
</feature>
<reference evidence="12 13" key="1">
    <citation type="submission" date="2020-05" db="EMBL/GenBank/DDBJ databases">
        <title>Identification and distribution of gene clusters putatively required for synthesis of sphingolipid metabolism inhibitors in phylogenetically diverse species of the filamentous fungus Fusarium.</title>
        <authorList>
            <person name="Kim H.-S."/>
            <person name="Busman M."/>
            <person name="Brown D.W."/>
            <person name="Divon H."/>
            <person name="Uhlig S."/>
            <person name="Proctor R.H."/>
        </authorList>
    </citation>
    <scope>NUCLEOTIDE SEQUENCE [LARGE SCALE GENOMIC DNA]</scope>
    <source>
        <strain evidence="12 13">NRRL 66235</strain>
    </source>
</reference>
<dbReference type="NCBIfam" id="TIGR01525">
    <property type="entry name" value="ATPase-IB_hvy"/>
    <property type="match status" value="1"/>
</dbReference>
<dbReference type="CDD" id="cd00371">
    <property type="entry name" value="HMA"/>
    <property type="match status" value="1"/>
</dbReference>
<dbReference type="PROSITE" id="PS00154">
    <property type="entry name" value="ATPASE_E1_E2"/>
    <property type="match status" value="1"/>
</dbReference>
<dbReference type="NCBIfam" id="TIGR01494">
    <property type="entry name" value="ATPase_P-type"/>
    <property type="match status" value="2"/>
</dbReference>
<evidence type="ECO:0000256" key="5">
    <source>
        <dbReference type="ARBA" id="ARBA00022741"/>
    </source>
</evidence>
<dbReference type="InterPro" id="IPR059000">
    <property type="entry name" value="ATPase_P-type_domA"/>
</dbReference>
<dbReference type="EMBL" id="JAAOAN010000403">
    <property type="protein sequence ID" value="KAF5708053.1"/>
    <property type="molecule type" value="Genomic_DNA"/>
</dbReference>
<dbReference type="Pfam" id="PF00403">
    <property type="entry name" value="HMA"/>
    <property type="match status" value="1"/>
</dbReference>
<dbReference type="GO" id="GO:0016887">
    <property type="term" value="F:ATP hydrolysis activity"/>
    <property type="evidence" value="ECO:0007669"/>
    <property type="project" value="InterPro"/>
</dbReference>
<dbReference type="InterPro" id="IPR036163">
    <property type="entry name" value="HMA_dom_sf"/>
</dbReference>
<organism evidence="12 13">
    <name type="scientific">Fusarium mundagurra</name>
    <dbReference type="NCBI Taxonomy" id="1567541"/>
    <lineage>
        <taxon>Eukaryota</taxon>
        <taxon>Fungi</taxon>
        <taxon>Dikarya</taxon>
        <taxon>Ascomycota</taxon>
        <taxon>Pezizomycotina</taxon>
        <taxon>Sordariomycetes</taxon>
        <taxon>Hypocreomycetidae</taxon>
        <taxon>Hypocreales</taxon>
        <taxon>Nectriaceae</taxon>
        <taxon>Fusarium</taxon>
        <taxon>Fusarium fujikuroi species complex</taxon>
    </lineage>
</organism>
<comment type="similarity">
    <text evidence="2 10">Belongs to the cation transport ATPase (P-type) (TC 3.A.3) family. Type IB subfamily.</text>
</comment>
<comment type="caution">
    <text evidence="10">Lacks conserved residue(s) required for the propagation of feature annotation.</text>
</comment>
<dbReference type="InterPro" id="IPR023299">
    <property type="entry name" value="ATPase_P-typ_cyto_dom_N"/>
</dbReference>
<evidence type="ECO:0000256" key="9">
    <source>
        <dbReference type="ARBA" id="ARBA00023136"/>
    </source>
</evidence>
<keyword evidence="9 10" id="KW-0472">Membrane</keyword>
<dbReference type="InterPro" id="IPR018303">
    <property type="entry name" value="ATPase_P-typ_P_site"/>
</dbReference>
<accession>A0A8H5Y8T1</accession>
<dbReference type="OrthoDB" id="432719at2759"/>
<evidence type="ECO:0000256" key="4">
    <source>
        <dbReference type="ARBA" id="ARBA00022723"/>
    </source>
</evidence>
<dbReference type="AlphaFoldDB" id="A0A8H5Y8T1"/>
<dbReference type="InterPro" id="IPR023298">
    <property type="entry name" value="ATPase_P-typ_TM_dom_sf"/>
</dbReference>
<dbReference type="SUPFAM" id="SSF81653">
    <property type="entry name" value="Calcium ATPase, transduction domain A"/>
    <property type="match status" value="1"/>
</dbReference>
<sequence length="885" mass="95588">MSPVNKSNPLQDEHITVGNEEVTVQHLSLSGITCESCCTAVETALLKVPGIVKVTTSLLLSSTTIVYERKVLGLDRIRSIIHDAGYQTSLEQNQTELVEVMSRKKELQQLHEAFRGSAVLSAVVWTWSSIMFPPTVLKERGLESWGYLVFSLLPAWFAQVWYARSIHQGAWRKADKAGMDMLVSLSILLGLEYSLAQYLLRTRSLDGQSQIPDDSIHISNALLVTVVLGGRYLNQALRAKATSQISTLHKLQSVIPNILILPCRTPTPTFLLQTNDRILIPADSVIPCDCYVTSGSSLIDQSLLTGETAHLLKNPGDLIMSGTYNLSSDLEAVVTHPPEKSSLARLTEAVRASSSSSTEIPTEIFHHITAFTAYFAKFVIALAIMSFLIVWSSSIISGNDWKFAWSQATKRAMLILSVACPCSLGLATPAATMAGLNAALKQGVLVKGGLGTMAKLATLTHMAFDKTGTLTRAGLGVSNACFLGGFSKQDIYAVLCAVQKDQHTRHIVGRAVFRWAYKLLDSSGKSRLEAIITKDLLLVDGKGVTGKVSLRGDGEWTDVIVGSARFLEESKVSIETERLVTTETASRILHVGLNGKWAGFMTLEDIIRTDARGTVERLREMGLNISMITGDNRVEATRVSSVLGIPQQSVISNALPWDKESAIRRIQNSGGVVAMIGDGANDLAAQSAADVSMAVCAGGDASGLGAALALASAADVTLLSGTDLNAFCELVRIAKRTVRQARINLIWALAYNSAGLLATIGVLEPLGIRLEVSVTGMMMAMSSITAYLMEAHTRLNHSSSPPGLSVQVDEEFFLGDDEEDILNPPIQSLLQLGHSDTAATILSQRHSEMPEIADRMASLILMYRLLKASVIFSFGLVASVEIWSF</sequence>
<keyword evidence="4 10" id="KW-0479">Metal-binding</keyword>
<dbReference type="Pfam" id="PF00122">
    <property type="entry name" value="E1-E2_ATPase"/>
    <property type="match status" value="1"/>
</dbReference>
<dbReference type="PANTHER" id="PTHR43520">
    <property type="entry name" value="ATP7, ISOFORM B"/>
    <property type="match status" value="1"/>
</dbReference>
<keyword evidence="3 10" id="KW-0812">Transmembrane</keyword>
<dbReference type="FunFam" id="3.30.70.100:FF:000001">
    <property type="entry name" value="ATPase copper transporting beta"/>
    <property type="match status" value="1"/>
</dbReference>
<dbReference type="SUPFAM" id="SSF81660">
    <property type="entry name" value="Metal cation-transporting ATPase, ATP-binding domain N"/>
    <property type="match status" value="1"/>
</dbReference>
<dbReference type="PROSITE" id="PS50846">
    <property type="entry name" value="HMA_2"/>
    <property type="match status" value="1"/>
</dbReference>
<dbReference type="Gene3D" id="3.30.70.100">
    <property type="match status" value="1"/>
</dbReference>
<name>A0A8H5Y8T1_9HYPO</name>
<dbReference type="InterPro" id="IPR027256">
    <property type="entry name" value="P-typ_ATPase_IB"/>
</dbReference>
<dbReference type="InterPro" id="IPR023214">
    <property type="entry name" value="HAD_sf"/>
</dbReference>
<proteinExistence type="inferred from homology"/>
<feature type="domain" description="HMA" evidence="11">
    <location>
        <begin position="23"/>
        <end position="89"/>
    </location>
</feature>
<evidence type="ECO:0000256" key="2">
    <source>
        <dbReference type="ARBA" id="ARBA00006024"/>
    </source>
</evidence>
<dbReference type="PANTHER" id="PTHR43520:SF8">
    <property type="entry name" value="P-TYPE CU(+) TRANSPORTER"/>
    <property type="match status" value="1"/>
</dbReference>
<dbReference type="GO" id="GO:0055070">
    <property type="term" value="P:copper ion homeostasis"/>
    <property type="evidence" value="ECO:0007669"/>
    <property type="project" value="TreeGrafter"/>
</dbReference>
<evidence type="ECO:0000256" key="1">
    <source>
        <dbReference type="ARBA" id="ARBA00004127"/>
    </source>
</evidence>
<dbReference type="InterPro" id="IPR036412">
    <property type="entry name" value="HAD-like_sf"/>
</dbReference>
<dbReference type="InterPro" id="IPR001757">
    <property type="entry name" value="P_typ_ATPase"/>
</dbReference>
<evidence type="ECO:0000256" key="8">
    <source>
        <dbReference type="ARBA" id="ARBA00022989"/>
    </source>
</evidence>
<dbReference type="Pfam" id="PF00702">
    <property type="entry name" value="Hydrolase"/>
    <property type="match status" value="1"/>
</dbReference>
<dbReference type="Proteomes" id="UP000544331">
    <property type="component" value="Unassembled WGS sequence"/>
</dbReference>
<dbReference type="InterPro" id="IPR006121">
    <property type="entry name" value="HMA_dom"/>
</dbReference>
<dbReference type="GO" id="GO:0005507">
    <property type="term" value="F:copper ion binding"/>
    <property type="evidence" value="ECO:0007669"/>
    <property type="project" value="TreeGrafter"/>
</dbReference>
<dbReference type="InterPro" id="IPR008250">
    <property type="entry name" value="ATPase_P-typ_transduc_dom_A_sf"/>
</dbReference>
<dbReference type="PRINTS" id="PR00119">
    <property type="entry name" value="CATATPASE"/>
</dbReference>
<dbReference type="GO" id="GO:0012505">
    <property type="term" value="C:endomembrane system"/>
    <property type="evidence" value="ECO:0007669"/>
    <property type="project" value="UniProtKB-SubCell"/>
</dbReference>
<keyword evidence="5 10" id="KW-0547">Nucleotide-binding</keyword>
<evidence type="ECO:0000256" key="6">
    <source>
        <dbReference type="ARBA" id="ARBA00022840"/>
    </source>
</evidence>
<dbReference type="Gene3D" id="2.70.150.10">
    <property type="entry name" value="Calcium-transporting ATPase, cytoplasmic transduction domain A"/>
    <property type="match status" value="1"/>
</dbReference>
<dbReference type="SUPFAM" id="SSF56784">
    <property type="entry name" value="HAD-like"/>
    <property type="match status" value="1"/>
</dbReference>
<protein>
    <submittedName>
        <fullName evidence="12">P-type ATPase</fullName>
    </submittedName>
</protein>
<gene>
    <name evidence="12" type="ORF">FMUND_10772</name>
</gene>